<evidence type="ECO:0000313" key="2">
    <source>
        <dbReference type="Proteomes" id="UP000233491"/>
    </source>
</evidence>
<dbReference type="OrthoDB" id="7690128at2"/>
<keyword evidence="2" id="KW-1185">Reference proteome</keyword>
<evidence type="ECO:0000313" key="1">
    <source>
        <dbReference type="EMBL" id="PKR90869.1"/>
    </source>
</evidence>
<gene>
    <name evidence="1" type="ORF">CXZ10_05835</name>
</gene>
<sequence length="137" mass="15688">MFKVVPNLTFWWPVKVYEPDPDKPGKLIEQEFEAEFRLIDRAEAKASAEARRQIMARLSPDLDEEALKAIGDELEAHDKEAVRRVLVGWRNVVDDKGNPIAFDEKTFGELYNMDRVRAALNRAYAEAIAEDKARLGN</sequence>
<accession>A0A1I4Q9G0</accession>
<organism evidence="1 2">
    <name type="scientific">Pleomorphomonas diazotrophica</name>
    <dbReference type="NCBI Taxonomy" id="1166257"/>
    <lineage>
        <taxon>Bacteria</taxon>
        <taxon>Pseudomonadati</taxon>
        <taxon>Pseudomonadota</taxon>
        <taxon>Alphaproteobacteria</taxon>
        <taxon>Hyphomicrobiales</taxon>
        <taxon>Pleomorphomonadaceae</taxon>
        <taxon>Pleomorphomonas</taxon>
    </lineage>
</organism>
<protein>
    <recommendedName>
        <fullName evidence="3">Phage tail protein</fullName>
    </recommendedName>
</protein>
<evidence type="ECO:0008006" key="3">
    <source>
        <dbReference type="Google" id="ProtNLM"/>
    </source>
</evidence>
<proteinExistence type="predicted"/>
<dbReference type="RefSeq" id="WP_101288132.1">
    <property type="nucleotide sequence ID" value="NZ_FOUQ01000001.1"/>
</dbReference>
<dbReference type="InterPro" id="IPR014859">
    <property type="entry name" value="Phage_TAC_4"/>
</dbReference>
<comment type="caution">
    <text evidence="1">The sequence shown here is derived from an EMBL/GenBank/DDBJ whole genome shotgun (WGS) entry which is preliminary data.</text>
</comment>
<dbReference type="Pfam" id="PF08748">
    <property type="entry name" value="Phage_TAC_4"/>
    <property type="match status" value="1"/>
</dbReference>
<dbReference type="EMBL" id="PJNW01000002">
    <property type="protein sequence ID" value="PKR90869.1"/>
    <property type="molecule type" value="Genomic_DNA"/>
</dbReference>
<dbReference type="AlphaFoldDB" id="A0A1I4Q9G0"/>
<name>A0A1I4Q9G0_9HYPH</name>
<dbReference type="Proteomes" id="UP000233491">
    <property type="component" value="Unassembled WGS sequence"/>
</dbReference>
<reference evidence="1 2" key="1">
    <citation type="submission" date="2017-12" db="EMBL/GenBank/DDBJ databases">
        <title>Anaerobic carbon monoxide metabolism by Pleomorphomonas carboxyditropha sp. nov., a new mesophilic hydrogenogenic carboxidotroph.</title>
        <authorList>
            <person name="Esquivel-Elizondo S."/>
            <person name="Krajmalnik-Brown R."/>
        </authorList>
    </citation>
    <scope>NUCLEOTIDE SEQUENCE [LARGE SCALE GENOMIC DNA]</scope>
    <source>
        <strain evidence="1 2">R5-392</strain>
    </source>
</reference>